<organism evidence="2 3">
    <name type="scientific">Gulosibacter faecalis</name>
    <dbReference type="NCBI Taxonomy" id="272240"/>
    <lineage>
        <taxon>Bacteria</taxon>
        <taxon>Bacillati</taxon>
        <taxon>Actinomycetota</taxon>
        <taxon>Actinomycetes</taxon>
        <taxon>Micrococcales</taxon>
        <taxon>Microbacteriaceae</taxon>
        <taxon>Gulosibacter</taxon>
    </lineage>
</organism>
<sequence>MSSTAAAAKGDDTLRNLPESLWISILLRALPAIIGALVITFTQDHNARFGFAVFGAVVLWSAIIIGFEVVGIKGHPTRVFVAVRSLLGALAGGFSLFMATGGHDWATAGSFILTVAIWGIVTGLIELVAAYVSRKHALYASEILIAGALTMLLGIAVALVPPELNDAYGGHENVEGSLTADVQSIGFVGAYFALLGVLLVVEAISLRAALRRRQLGAKEGAVA</sequence>
<evidence type="ECO:0000313" key="2">
    <source>
        <dbReference type="EMBL" id="MFD2757574.1"/>
    </source>
</evidence>
<comment type="caution">
    <text evidence="2">The sequence shown here is derived from an EMBL/GenBank/DDBJ whole genome shotgun (WGS) entry which is preliminary data.</text>
</comment>
<dbReference type="EMBL" id="JBHUNE010000003">
    <property type="protein sequence ID" value="MFD2757574.1"/>
    <property type="molecule type" value="Genomic_DNA"/>
</dbReference>
<gene>
    <name evidence="2" type="ORF">ACFSW7_04170</name>
</gene>
<proteinExistence type="predicted"/>
<keyword evidence="3" id="KW-1185">Reference proteome</keyword>
<protein>
    <recommendedName>
        <fullName evidence="4">Integral membrane protein</fullName>
    </recommendedName>
</protein>
<evidence type="ECO:0000313" key="3">
    <source>
        <dbReference type="Proteomes" id="UP001597492"/>
    </source>
</evidence>
<dbReference type="Proteomes" id="UP001597492">
    <property type="component" value="Unassembled WGS sequence"/>
</dbReference>
<accession>A0ABW5UVX9</accession>
<feature type="transmembrane region" description="Helical" evidence="1">
    <location>
        <begin position="182"/>
        <end position="204"/>
    </location>
</feature>
<evidence type="ECO:0008006" key="4">
    <source>
        <dbReference type="Google" id="ProtNLM"/>
    </source>
</evidence>
<feature type="transmembrane region" description="Helical" evidence="1">
    <location>
        <begin position="79"/>
        <end position="99"/>
    </location>
</feature>
<name>A0ABW5UVX9_9MICO</name>
<feature type="transmembrane region" description="Helical" evidence="1">
    <location>
        <begin position="21"/>
        <end position="41"/>
    </location>
</feature>
<dbReference type="RefSeq" id="WP_019618119.1">
    <property type="nucleotide sequence ID" value="NZ_JBHUNE010000003.1"/>
</dbReference>
<feature type="transmembrane region" description="Helical" evidence="1">
    <location>
        <begin position="47"/>
        <end position="67"/>
    </location>
</feature>
<evidence type="ECO:0000256" key="1">
    <source>
        <dbReference type="SAM" id="Phobius"/>
    </source>
</evidence>
<feature type="transmembrane region" description="Helical" evidence="1">
    <location>
        <begin position="143"/>
        <end position="162"/>
    </location>
</feature>
<feature type="transmembrane region" description="Helical" evidence="1">
    <location>
        <begin position="105"/>
        <end position="131"/>
    </location>
</feature>
<reference evidence="3" key="1">
    <citation type="journal article" date="2019" name="Int. J. Syst. Evol. Microbiol.">
        <title>The Global Catalogue of Microorganisms (GCM) 10K type strain sequencing project: providing services to taxonomists for standard genome sequencing and annotation.</title>
        <authorList>
            <consortium name="The Broad Institute Genomics Platform"/>
            <consortium name="The Broad Institute Genome Sequencing Center for Infectious Disease"/>
            <person name="Wu L."/>
            <person name="Ma J."/>
        </authorList>
    </citation>
    <scope>NUCLEOTIDE SEQUENCE [LARGE SCALE GENOMIC DNA]</scope>
    <source>
        <strain evidence="3">TISTR 1514</strain>
    </source>
</reference>
<keyword evidence="1" id="KW-1133">Transmembrane helix</keyword>
<keyword evidence="1" id="KW-0472">Membrane</keyword>
<keyword evidence="1" id="KW-0812">Transmembrane</keyword>